<accession>A0A8J1XLB3</accession>
<comment type="subcellular location">
    <subcellularLocation>
        <location evidence="1">Membrane</location>
    </subcellularLocation>
</comment>
<sequence length="286" mass="33276">MRFIFACFVFVPILVSTNLKRSGLSSHQKHGKHINLLRRLDERPAERLDFRENRGLYIHRGVKYHHQRQLQHQYTLNHLPSTIGYRRTKRRNRRSVENENRVINVPGAVKLPRRRQSRKYRRASIHVTPKQDNPSVPVAFDPQGNIRCMWQTESRPVNMKLYLDSPRGYNEAYIGVRFSGHYYVYGQIFFHGKNVEMGHCLYAAETYPCRPKSCVERPILCSRSAPGHPVNAKDVENINTNYIGGNFYLKRGSTIRVGVVANVHRNAYRSTVNIDKSMSYFGAFSI</sequence>
<dbReference type="AlphaFoldDB" id="A0A8J1XLB3"/>
<dbReference type="InterPro" id="IPR008983">
    <property type="entry name" value="Tumour_necrosis_fac-like_dom"/>
</dbReference>
<evidence type="ECO:0000259" key="5">
    <source>
        <dbReference type="Pfam" id="PF00229"/>
    </source>
</evidence>
<keyword evidence="7" id="KW-1185">Reference proteome</keyword>
<evidence type="ECO:0000256" key="1">
    <source>
        <dbReference type="ARBA" id="ARBA00004370"/>
    </source>
</evidence>
<dbReference type="PANTHER" id="PTHR11471:SF13">
    <property type="entry name" value="TNF FAMILY PROFILE DOMAIN-CONTAINING PROTEIN"/>
    <property type="match status" value="1"/>
</dbReference>
<protein>
    <recommendedName>
        <fullName evidence="5">THD domain-containing protein</fullName>
    </recommendedName>
</protein>
<evidence type="ECO:0000256" key="3">
    <source>
        <dbReference type="ARBA" id="ARBA00022514"/>
    </source>
</evidence>
<evidence type="ECO:0000256" key="4">
    <source>
        <dbReference type="ARBA" id="ARBA00023136"/>
    </source>
</evidence>
<evidence type="ECO:0000313" key="6">
    <source>
        <dbReference type="EMBL" id="CAH1777278.1"/>
    </source>
</evidence>
<dbReference type="GO" id="GO:0006955">
    <property type="term" value="P:immune response"/>
    <property type="evidence" value="ECO:0007669"/>
    <property type="project" value="InterPro"/>
</dbReference>
<dbReference type="GO" id="GO:0005125">
    <property type="term" value="F:cytokine activity"/>
    <property type="evidence" value="ECO:0007669"/>
    <property type="project" value="UniProtKB-KW"/>
</dbReference>
<organism evidence="6 7">
    <name type="scientific">Owenia fusiformis</name>
    <name type="common">Polychaete worm</name>
    <dbReference type="NCBI Taxonomy" id="6347"/>
    <lineage>
        <taxon>Eukaryota</taxon>
        <taxon>Metazoa</taxon>
        <taxon>Spiralia</taxon>
        <taxon>Lophotrochozoa</taxon>
        <taxon>Annelida</taxon>
        <taxon>Polychaeta</taxon>
        <taxon>Sedentaria</taxon>
        <taxon>Canalipalpata</taxon>
        <taxon>Sabellida</taxon>
        <taxon>Oweniida</taxon>
        <taxon>Oweniidae</taxon>
        <taxon>Owenia</taxon>
    </lineage>
</organism>
<dbReference type="GO" id="GO:0005164">
    <property type="term" value="F:tumor necrosis factor receptor binding"/>
    <property type="evidence" value="ECO:0007669"/>
    <property type="project" value="InterPro"/>
</dbReference>
<name>A0A8J1XLB3_OWEFU</name>
<dbReference type="GO" id="GO:0005615">
    <property type="term" value="C:extracellular space"/>
    <property type="evidence" value="ECO:0007669"/>
    <property type="project" value="UniProtKB-KW"/>
</dbReference>
<dbReference type="EMBL" id="CAIIXF020000002">
    <property type="protein sequence ID" value="CAH1777278.1"/>
    <property type="molecule type" value="Genomic_DNA"/>
</dbReference>
<proteinExistence type="inferred from homology"/>
<keyword evidence="4" id="KW-0472">Membrane</keyword>
<dbReference type="SUPFAM" id="SSF49842">
    <property type="entry name" value="TNF-like"/>
    <property type="match status" value="1"/>
</dbReference>
<evidence type="ECO:0000256" key="2">
    <source>
        <dbReference type="ARBA" id="ARBA00008670"/>
    </source>
</evidence>
<comment type="caution">
    <text evidence="6">The sequence shown here is derived from an EMBL/GenBank/DDBJ whole genome shotgun (WGS) entry which is preliminary data.</text>
</comment>
<dbReference type="InterPro" id="IPR006052">
    <property type="entry name" value="TNF_dom"/>
</dbReference>
<comment type="similarity">
    <text evidence="2">Belongs to the tumor necrosis factor family.</text>
</comment>
<evidence type="ECO:0000313" key="7">
    <source>
        <dbReference type="Proteomes" id="UP000749559"/>
    </source>
</evidence>
<dbReference type="Gene3D" id="2.60.120.40">
    <property type="match status" value="1"/>
</dbReference>
<feature type="domain" description="THD" evidence="5">
    <location>
        <begin position="169"/>
        <end position="285"/>
    </location>
</feature>
<dbReference type="Pfam" id="PF00229">
    <property type="entry name" value="TNF"/>
    <property type="match status" value="1"/>
</dbReference>
<dbReference type="PANTHER" id="PTHR11471">
    <property type="entry name" value="TUMOR NECROSIS FACTOR FAMILY MEMBER"/>
    <property type="match status" value="1"/>
</dbReference>
<keyword evidence="3" id="KW-0202">Cytokine</keyword>
<dbReference type="Proteomes" id="UP000749559">
    <property type="component" value="Unassembled WGS sequence"/>
</dbReference>
<gene>
    <name evidence="6" type="ORF">OFUS_LOCUS4339</name>
</gene>
<reference evidence="6" key="1">
    <citation type="submission" date="2022-03" db="EMBL/GenBank/DDBJ databases">
        <authorList>
            <person name="Martin C."/>
        </authorList>
    </citation>
    <scope>NUCLEOTIDE SEQUENCE</scope>
</reference>
<dbReference type="GO" id="GO:0016020">
    <property type="term" value="C:membrane"/>
    <property type="evidence" value="ECO:0007669"/>
    <property type="project" value="UniProtKB-SubCell"/>
</dbReference>